<dbReference type="EMBL" id="DTAU01000143">
    <property type="protein sequence ID" value="HFQ79525.1"/>
    <property type="molecule type" value="Genomic_DNA"/>
</dbReference>
<evidence type="ECO:0000313" key="8">
    <source>
        <dbReference type="EMBL" id="HFQ79525.1"/>
    </source>
</evidence>
<evidence type="ECO:0000256" key="1">
    <source>
        <dbReference type="ARBA" id="ARBA00004651"/>
    </source>
</evidence>
<evidence type="ECO:0000256" key="4">
    <source>
        <dbReference type="ARBA" id="ARBA00022692"/>
    </source>
</evidence>
<accession>A0A7J3MY88</accession>
<organism evidence="9">
    <name type="scientific">Ignisphaera aggregans</name>
    <dbReference type="NCBI Taxonomy" id="334771"/>
    <lineage>
        <taxon>Archaea</taxon>
        <taxon>Thermoproteota</taxon>
        <taxon>Thermoprotei</taxon>
        <taxon>Desulfurococcales</taxon>
        <taxon>Desulfurococcaceae</taxon>
        <taxon>Ignisphaera</taxon>
    </lineage>
</organism>
<evidence type="ECO:0000256" key="3">
    <source>
        <dbReference type="ARBA" id="ARBA00022475"/>
    </source>
</evidence>
<feature type="transmembrane region" description="Helical" evidence="7">
    <location>
        <begin position="88"/>
        <end position="109"/>
    </location>
</feature>
<gene>
    <name evidence="8" type="ORF">ENT99_07520</name>
    <name evidence="9" type="ORF">ENU64_03655</name>
</gene>
<feature type="transmembrane region" description="Helical" evidence="7">
    <location>
        <begin position="115"/>
        <end position="134"/>
    </location>
</feature>
<keyword evidence="4 7" id="KW-0812">Transmembrane</keyword>
<reference evidence="9" key="1">
    <citation type="journal article" date="2020" name="mSystems">
        <title>Genome- and Community-Level Interaction Insights into Carbon Utilization and Element Cycling Functions of Hydrothermarchaeota in Hydrothermal Sediment.</title>
        <authorList>
            <person name="Zhou Z."/>
            <person name="Liu Y."/>
            <person name="Xu W."/>
            <person name="Pan J."/>
            <person name="Luo Z.H."/>
            <person name="Li M."/>
        </authorList>
    </citation>
    <scope>NUCLEOTIDE SEQUENCE [LARGE SCALE GENOMIC DNA]</scope>
    <source>
        <strain evidence="8">SpSt-629</strain>
        <strain evidence="9">SpSt-688</strain>
    </source>
</reference>
<comment type="caution">
    <text evidence="9">The sequence shown here is derived from an EMBL/GenBank/DDBJ whole genome shotgun (WGS) entry which is preliminary data.</text>
</comment>
<comment type="similarity">
    <text evidence="2 7">Belongs to the UPF0056 (MarC) family.</text>
</comment>
<name>A0A7J3MY88_9CREN</name>
<feature type="transmembrane region" description="Helical" evidence="7">
    <location>
        <begin position="29"/>
        <end position="51"/>
    </location>
</feature>
<keyword evidence="6 7" id="KW-0472">Membrane</keyword>
<dbReference type="EMBL" id="DTDH01000106">
    <property type="protein sequence ID" value="HGT98504.1"/>
    <property type="molecule type" value="Genomic_DNA"/>
</dbReference>
<comment type="subcellular location">
    <subcellularLocation>
        <location evidence="1 7">Cell membrane</location>
        <topology evidence="1 7">Multi-pass membrane protein</topology>
    </subcellularLocation>
</comment>
<dbReference type="Pfam" id="PF01914">
    <property type="entry name" value="MarC"/>
    <property type="match status" value="1"/>
</dbReference>
<proteinExistence type="inferred from homology"/>
<feature type="transmembrane region" description="Helical" evidence="7">
    <location>
        <begin position="155"/>
        <end position="176"/>
    </location>
</feature>
<dbReference type="InterPro" id="IPR002771">
    <property type="entry name" value="Multi_antbiot-R_MarC"/>
</dbReference>
<dbReference type="PANTHER" id="PTHR33508">
    <property type="entry name" value="UPF0056 MEMBRANE PROTEIN YHCE"/>
    <property type="match status" value="1"/>
</dbReference>
<dbReference type="GO" id="GO:0005886">
    <property type="term" value="C:plasma membrane"/>
    <property type="evidence" value="ECO:0007669"/>
    <property type="project" value="UniProtKB-SubCell"/>
</dbReference>
<evidence type="ECO:0000256" key="7">
    <source>
        <dbReference type="RuleBase" id="RU362048"/>
    </source>
</evidence>
<evidence type="ECO:0000256" key="6">
    <source>
        <dbReference type="ARBA" id="ARBA00023136"/>
    </source>
</evidence>
<evidence type="ECO:0000313" key="9">
    <source>
        <dbReference type="EMBL" id="HGT98504.1"/>
    </source>
</evidence>
<comment type="caution">
    <text evidence="7">Lacks conserved residue(s) required for the propagation of feature annotation.</text>
</comment>
<dbReference type="PANTHER" id="PTHR33508:SF1">
    <property type="entry name" value="UPF0056 MEMBRANE PROTEIN YHCE"/>
    <property type="match status" value="1"/>
</dbReference>
<keyword evidence="3" id="KW-1003">Cell membrane</keyword>
<sequence>MDPLAAVPALVEALSGFGDKEARTYINRASIVIFALLTIFSTIGGAVLHILGLDISYLKIAAGVLLMAISIDTLITGHKPSRISVGEYIIVPIATPLIVGPGTMTLLIASSKVYGIVNTLLASYIAFLATYIILLVSNKIVKLLGNTFIHGLGRFMSIIIASFAVEMFVSGLRNIVSTLLSS</sequence>
<dbReference type="AlphaFoldDB" id="A0A7J3MY88"/>
<keyword evidence="5 7" id="KW-1133">Transmembrane helix</keyword>
<evidence type="ECO:0000256" key="5">
    <source>
        <dbReference type="ARBA" id="ARBA00022989"/>
    </source>
</evidence>
<feature type="transmembrane region" description="Helical" evidence="7">
    <location>
        <begin position="57"/>
        <end position="76"/>
    </location>
</feature>
<protein>
    <recommendedName>
        <fullName evidence="7">UPF0056 membrane protein</fullName>
    </recommendedName>
</protein>
<evidence type="ECO:0000256" key="2">
    <source>
        <dbReference type="ARBA" id="ARBA00009784"/>
    </source>
</evidence>